<proteinExistence type="predicted"/>
<feature type="compositionally biased region" description="Low complexity" evidence="1">
    <location>
        <begin position="118"/>
        <end position="140"/>
    </location>
</feature>
<reference evidence="2" key="1">
    <citation type="submission" date="2023-08" db="EMBL/GenBank/DDBJ databases">
        <title>A de novo genome assembly of Solanum verrucosum Schlechtendal, a Mexican diploid species geographically isolated from the other diploid A-genome species in potato relatives.</title>
        <authorList>
            <person name="Hosaka K."/>
        </authorList>
    </citation>
    <scope>NUCLEOTIDE SEQUENCE</scope>
    <source>
        <tissue evidence="2">Young leaves</tissue>
    </source>
</reference>
<dbReference type="PANTHER" id="PTHR47434:SF1">
    <property type="entry name" value="PROTEIN PTST HOMOLOG 2, CHLOROPLASTIC"/>
    <property type="match status" value="1"/>
</dbReference>
<name>A0AAF0QWR7_SOLVR</name>
<evidence type="ECO:0000313" key="3">
    <source>
        <dbReference type="Proteomes" id="UP001234989"/>
    </source>
</evidence>
<feature type="compositionally biased region" description="Acidic residues" evidence="1">
    <location>
        <begin position="83"/>
        <end position="105"/>
    </location>
</feature>
<dbReference type="EMBL" id="CP133616">
    <property type="protein sequence ID" value="WMV28515.1"/>
    <property type="molecule type" value="Genomic_DNA"/>
</dbReference>
<dbReference type="AlphaFoldDB" id="A0AAF0QWR7"/>
<sequence>MCSLKFVELIRKGKEEHSVCCCCCGEGSLSEGDMKLEAEILAFMEKSQNPDAFPTRKDLEKAGRVDLIEAIRNRGGWYSFGWDSEEEPPTDQENVPEAEEMDFDIEELRRRVEKYQESDSGSDFSSGDSSQPASSSGRSL</sequence>
<evidence type="ECO:0000313" key="2">
    <source>
        <dbReference type="EMBL" id="WMV28515.1"/>
    </source>
</evidence>
<dbReference type="PANTHER" id="PTHR47434">
    <property type="entry name" value="PROTEIN PTST HOMOLOG 3, CHLOROPLASTIC"/>
    <property type="match status" value="1"/>
</dbReference>
<feature type="region of interest" description="Disordered" evidence="1">
    <location>
        <begin position="79"/>
        <end position="140"/>
    </location>
</feature>
<protein>
    <submittedName>
        <fullName evidence="2">Uncharacterized protein</fullName>
    </submittedName>
</protein>
<gene>
    <name evidence="2" type="ORF">MTR67_021900</name>
</gene>
<keyword evidence="3" id="KW-1185">Reference proteome</keyword>
<dbReference type="Proteomes" id="UP001234989">
    <property type="component" value="Chromosome 5"/>
</dbReference>
<accession>A0AAF0QWR7</accession>
<evidence type="ECO:0000256" key="1">
    <source>
        <dbReference type="SAM" id="MobiDB-lite"/>
    </source>
</evidence>
<organism evidence="2 3">
    <name type="scientific">Solanum verrucosum</name>
    <dbReference type="NCBI Taxonomy" id="315347"/>
    <lineage>
        <taxon>Eukaryota</taxon>
        <taxon>Viridiplantae</taxon>
        <taxon>Streptophyta</taxon>
        <taxon>Embryophyta</taxon>
        <taxon>Tracheophyta</taxon>
        <taxon>Spermatophyta</taxon>
        <taxon>Magnoliopsida</taxon>
        <taxon>eudicotyledons</taxon>
        <taxon>Gunneridae</taxon>
        <taxon>Pentapetalae</taxon>
        <taxon>asterids</taxon>
        <taxon>lamiids</taxon>
        <taxon>Solanales</taxon>
        <taxon>Solanaceae</taxon>
        <taxon>Solanoideae</taxon>
        <taxon>Solaneae</taxon>
        <taxon>Solanum</taxon>
    </lineage>
</organism>
<feature type="compositionally biased region" description="Basic and acidic residues" evidence="1">
    <location>
        <begin position="106"/>
        <end position="117"/>
    </location>
</feature>